<dbReference type="PANTHER" id="PTHR46033">
    <property type="entry name" value="PROTEIN MAIN-LIKE 2"/>
    <property type="match status" value="1"/>
</dbReference>
<dbReference type="InterPro" id="IPR044824">
    <property type="entry name" value="MAIN-like"/>
</dbReference>
<dbReference type="Proteomes" id="UP000541444">
    <property type="component" value="Unassembled WGS sequence"/>
</dbReference>
<evidence type="ECO:0000313" key="2">
    <source>
        <dbReference type="EMBL" id="KAF6148469.1"/>
    </source>
</evidence>
<organism evidence="2 3">
    <name type="scientific">Kingdonia uniflora</name>
    <dbReference type="NCBI Taxonomy" id="39325"/>
    <lineage>
        <taxon>Eukaryota</taxon>
        <taxon>Viridiplantae</taxon>
        <taxon>Streptophyta</taxon>
        <taxon>Embryophyta</taxon>
        <taxon>Tracheophyta</taxon>
        <taxon>Spermatophyta</taxon>
        <taxon>Magnoliopsida</taxon>
        <taxon>Ranunculales</taxon>
        <taxon>Circaeasteraceae</taxon>
        <taxon>Kingdonia</taxon>
    </lineage>
</organism>
<dbReference type="EMBL" id="JACGCM010001845">
    <property type="protein sequence ID" value="KAF6148469.1"/>
    <property type="molecule type" value="Genomic_DNA"/>
</dbReference>
<proteinExistence type="predicted"/>
<feature type="domain" description="Aminotransferase-like plant mobile" evidence="1">
    <location>
        <begin position="4"/>
        <end position="162"/>
    </location>
</feature>
<keyword evidence="3" id="KW-1185">Reference proteome</keyword>
<gene>
    <name evidence="2" type="ORF">GIB67_038824</name>
</gene>
<dbReference type="GO" id="GO:0010073">
    <property type="term" value="P:meristem maintenance"/>
    <property type="evidence" value="ECO:0007669"/>
    <property type="project" value="InterPro"/>
</dbReference>
<reference evidence="2 3" key="1">
    <citation type="journal article" date="2020" name="IScience">
        <title>Genome Sequencing of the Endangered Kingdonia uniflora (Circaeasteraceae, Ranunculales) Reveals Potential Mechanisms of Evolutionary Specialization.</title>
        <authorList>
            <person name="Sun Y."/>
            <person name="Deng T."/>
            <person name="Zhang A."/>
            <person name="Moore M.J."/>
            <person name="Landis J.B."/>
            <person name="Lin N."/>
            <person name="Zhang H."/>
            <person name="Zhang X."/>
            <person name="Huang J."/>
            <person name="Zhang X."/>
            <person name="Sun H."/>
            <person name="Wang H."/>
        </authorList>
    </citation>
    <scope>NUCLEOTIDE SEQUENCE [LARGE SCALE GENOMIC DNA]</scope>
    <source>
        <strain evidence="2">TB1705</strain>
        <tissue evidence="2">Leaf</tissue>
    </source>
</reference>
<dbReference type="Pfam" id="PF10536">
    <property type="entry name" value="PMD"/>
    <property type="match status" value="1"/>
</dbReference>
<dbReference type="InterPro" id="IPR019557">
    <property type="entry name" value="AminoTfrase-like_pln_mobile"/>
</dbReference>
<evidence type="ECO:0000259" key="1">
    <source>
        <dbReference type="Pfam" id="PF10536"/>
    </source>
</evidence>
<dbReference type="AlphaFoldDB" id="A0A7J7M0R7"/>
<protein>
    <recommendedName>
        <fullName evidence="1">Aminotransferase-like plant mobile domain-containing protein</fullName>
    </recommendedName>
</protein>
<accession>A0A7J7M0R7</accession>
<evidence type="ECO:0000313" key="3">
    <source>
        <dbReference type="Proteomes" id="UP000541444"/>
    </source>
</evidence>
<dbReference type="PANTHER" id="PTHR46033:SF1">
    <property type="entry name" value="PROTEIN MAIN-LIKE 2"/>
    <property type="match status" value="1"/>
</dbReference>
<name>A0A7J7M0R7_9MAGN</name>
<comment type="caution">
    <text evidence="2">The sequence shown here is derived from an EMBL/GenBank/DDBJ whole genome shotgun (WGS) entry which is preliminary data.</text>
</comment>
<sequence>MSPKYLNLLESKNSKIKWLWGAATLVHLYYNLGASLRVNVKALACCTTLPESWIFEDFSKLPGISKPNDSRVPEYCTRWSWSRSISDRSGERALKIFRETLDNYKLEDVVWDPYLEKRADRHMFKKVASFTNFISSSEHLEAYYPNRVQRQFSRRQYVPRNPISLEYCSLRFAVQPVAYKLKYNWADLFSGGKWKDSSITLRGRKVHDGIPACVEKYFEWFKRVSFTKLCSTIVNLDENNDGRILSDDGTVGGGVGSLVGGGVGGGGVGSPVGGGGLSQCEHISITVIVFAP</sequence>